<evidence type="ECO:0000313" key="3">
    <source>
        <dbReference type="Proteomes" id="UP000032534"/>
    </source>
</evidence>
<comment type="similarity">
    <text evidence="1">Belongs to the Amj family.</text>
</comment>
<reference evidence="2 3" key="1">
    <citation type="submission" date="2014-11" db="EMBL/GenBank/DDBJ databases">
        <title>Draft Genome Sequences of Paenibacillus polymyxa NRRL B-30509 and Paenibacillus terrae NRRL B-30644, Strains from a Poultry Environment that Produce Tridecaptin A and Paenicidins.</title>
        <authorList>
            <person name="van Belkum M.J."/>
            <person name="Lohans C.T."/>
            <person name="Vederas J.C."/>
        </authorList>
    </citation>
    <scope>NUCLEOTIDE SEQUENCE [LARGE SCALE GENOMIC DNA]</scope>
    <source>
        <strain evidence="2 3">NRRL B-30644</strain>
    </source>
</reference>
<dbReference type="PATRIC" id="fig|159743.3.peg.3840"/>
<dbReference type="GO" id="GO:0009252">
    <property type="term" value="P:peptidoglycan biosynthetic process"/>
    <property type="evidence" value="ECO:0007669"/>
    <property type="project" value="UniProtKB-UniRule"/>
</dbReference>
<feature type="transmembrane region" description="Helical" evidence="1">
    <location>
        <begin position="198"/>
        <end position="218"/>
    </location>
</feature>
<keyword evidence="1" id="KW-0573">Peptidoglycan synthesis</keyword>
<keyword evidence="1" id="KW-0812">Transmembrane</keyword>
<sequence length="267" mass="29296">MLAWSFVFMLTIIIHTTDSLTYALRLGGLRARRIGLALTVAGMLLLVSRTSNMAQGPLLGGMVDQAKAAMRAGGADVRLELYMHGVLLAATVGTMIAIILYPTVVRMSARWIVHLEHTGSIPALVRHLMVRNRWKHAGYYMKRPTWSMLTSLFKGAIPKRLITLNMTVTAIYTTGVVSALYASFLWPAQGTAMSMSSGLINGMATVLLTLLIDPRLAVLSEKTLRGELPLNRMNSMYGWMIISRLGGTLLAQLLLVPLAIWLGWIMG</sequence>
<dbReference type="GO" id="GO:0005886">
    <property type="term" value="C:plasma membrane"/>
    <property type="evidence" value="ECO:0007669"/>
    <property type="project" value="UniProtKB-SubCell"/>
</dbReference>
<dbReference type="Pfam" id="PF10997">
    <property type="entry name" value="Amj"/>
    <property type="match status" value="1"/>
</dbReference>
<dbReference type="RefSeq" id="WP_044647294.1">
    <property type="nucleotide sequence ID" value="NZ_JTHP01000036.1"/>
</dbReference>
<dbReference type="AlphaFoldDB" id="A0A0D7X076"/>
<keyword evidence="1" id="KW-1003">Cell membrane</keyword>
<dbReference type="OrthoDB" id="7888986at2"/>
<dbReference type="UniPathway" id="UPA00219"/>
<keyword evidence="1" id="KW-0472">Membrane</keyword>
<name>A0A0D7X076_9BACL</name>
<keyword evidence="1" id="KW-0961">Cell wall biogenesis/degradation</keyword>
<comment type="caution">
    <text evidence="2">The sequence shown here is derived from an EMBL/GenBank/DDBJ whole genome shotgun (WGS) entry which is preliminary data.</text>
</comment>
<dbReference type="Proteomes" id="UP000032534">
    <property type="component" value="Unassembled WGS sequence"/>
</dbReference>
<keyword evidence="1" id="KW-0133">Cell shape</keyword>
<dbReference type="GO" id="GO:0008360">
    <property type="term" value="P:regulation of cell shape"/>
    <property type="evidence" value="ECO:0007669"/>
    <property type="project" value="UniProtKB-KW"/>
</dbReference>
<accession>A0A0D7X076</accession>
<organism evidence="2 3">
    <name type="scientific">Paenibacillus terrae</name>
    <dbReference type="NCBI Taxonomy" id="159743"/>
    <lineage>
        <taxon>Bacteria</taxon>
        <taxon>Bacillati</taxon>
        <taxon>Bacillota</taxon>
        <taxon>Bacilli</taxon>
        <taxon>Bacillales</taxon>
        <taxon>Paenibacillaceae</taxon>
        <taxon>Paenibacillus</taxon>
    </lineage>
</organism>
<comment type="pathway">
    <text evidence="1">Cell wall biogenesis; peptidoglycan biosynthesis.</text>
</comment>
<comment type="subcellular location">
    <subcellularLocation>
        <location evidence="1">Cell membrane</location>
        <topology evidence="1">Multi-pass membrane protein</topology>
    </subcellularLocation>
</comment>
<dbReference type="HAMAP" id="MF_02077">
    <property type="entry name" value="Amj_flippase"/>
    <property type="match status" value="1"/>
</dbReference>
<feature type="transmembrane region" description="Helical" evidence="1">
    <location>
        <begin position="36"/>
        <end position="54"/>
    </location>
</feature>
<feature type="transmembrane region" description="Helical" evidence="1">
    <location>
        <begin position="161"/>
        <end position="186"/>
    </location>
</feature>
<dbReference type="GO" id="GO:0071555">
    <property type="term" value="P:cell wall organization"/>
    <property type="evidence" value="ECO:0007669"/>
    <property type="project" value="UniProtKB-KW"/>
</dbReference>
<dbReference type="EMBL" id="JTHP01000036">
    <property type="protein sequence ID" value="KJD44383.1"/>
    <property type="molecule type" value="Genomic_DNA"/>
</dbReference>
<proteinExistence type="inferred from homology"/>
<feature type="transmembrane region" description="Helical" evidence="1">
    <location>
        <begin position="81"/>
        <end position="101"/>
    </location>
</feature>
<dbReference type="GO" id="GO:0015648">
    <property type="term" value="F:lipid-linked peptidoglycan transporter activity"/>
    <property type="evidence" value="ECO:0007669"/>
    <property type="project" value="UniProtKB-UniRule"/>
</dbReference>
<dbReference type="InterPro" id="IPR021260">
    <property type="entry name" value="Amj"/>
</dbReference>
<evidence type="ECO:0000313" key="2">
    <source>
        <dbReference type="EMBL" id="KJD44383.1"/>
    </source>
</evidence>
<keyword evidence="1" id="KW-1133">Transmembrane helix</keyword>
<feature type="transmembrane region" description="Helical" evidence="1">
    <location>
        <begin position="239"/>
        <end position="264"/>
    </location>
</feature>
<keyword evidence="3" id="KW-1185">Reference proteome</keyword>
<gene>
    <name evidence="1" type="primary">amj</name>
    <name evidence="2" type="ORF">QD47_17275</name>
</gene>
<feature type="transmembrane region" description="Helical" evidence="1">
    <location>
        <begin position="6"/>
        <end position="24"/>
    </location>
</feature>
<evidence type="ECO:0000256" key="1">
    <source>
        <dbReference type="HAMAP-Rule" id="MF_02077"/>
    </source>
</evidence>
<comment type="function">
    <text evidence="1">Involved in peptidoglycan biosynthesis. Transports lipid-linked peptidoglycan precursors from the inner to the outer leaflet of the cytoplasmic membrane.</text>
</comment>
<keyword evidence="1" id="KW-0813">Transport</keyword>
<protein>
    <recommendedName>
        <fullName evidence="1">Lipid II flippase Amj</fullName>
    </recommendedName>
</protein>